<dbReference type="Gene3D" id="1.10.10.10">
    <property type="entry name" value="Winged helix-like DNA-binding domain superfamily/Winged helix DNA-binding domain"/>
    <property type="match status" value="1"/>
</dbReference>
<dbReference type="Proteomes" id="UP000469215">
    <property type="component" value="Unassembled WGS sequence"/>
</dbReference>
<reference evidence="3 4" key="1">
    <citation type="submission" date="2020-01" db="EMBL/GenBank/DDBJ databases">
        <authorList>
            <person name="Deng T."/>
        </authorList>
    </citation>
    <scope>NUCLEOTIDE SEQUENCE [LARGE SCALE GENOMIC DNA]</scope>
    <source>
        <strain evidence="3 4">5221</strain>
    </source>
</reference>
<dbReference type="InterPro" id="IPR001845">
    <property type="entry name" value="HTH_ArsR_DNA-bd_dom"/>
</dbReference>
<feature type="domain" description="HTH arsR-type" evidence="2">
    <location>
        <begin position="29"/>
        <end position="107"/>
    </location>
</feature>
<protein>
    <submittedName>
        <fullName evidence="3">Helix-turn-helix domain-containing protein</fullName>
    </submittedName>
</protein>
<dbReference type="GO" id="GO:0003700">
    <property type="term" value="F:DNA-binding transcription factor activity"/>
    <property type="evidence" value="ECO:0007669"/>
    <property type="project" value="InterPro"/>
</dbReference>
<dbReference type="AlphaFoldDB" id="A0A6N9H9Q9"/>
<dbReference type="SUPFAM" id="SSF46785">
    <property type="entry name" value="Winged helix' DNA-binding domain"/>
    <property type="match status" value="1"/>
</dbReference>
<sequence>MRTMPWENEGVPTDAASTSPSPEVITAFTMLGLSDVRARILHQLHQHPAGATTGFLAHELGIPQPTIIRHIRILEGVGAVVSDTEVRTGARVRYRVDIRTLAVLLDELRLYVMPPVRSRRNTP</sequence>
<comment type="caution">
    <text evidence="3">The sequence shown here is derived from an EMBL/GenBank/DDBJ whole genome shotgun (WGS) entry which is preliminary data.</text>
</comment>
<dbReference type="SMART" id="SM00418">
    <property type="entry name" value="HTH_ARSR"/>
    <property type="match status" value="1"/>
</dbReference>
<evidence type="ECO:0000313" key="4">
    <source>
        <dbReference type="Proteomes" id="UP000469215"/>
    </source>
</evidence>
<accession>A0A6N9H9Q9</accession>
<evidence type="ECO:0000259" key="2">
    <source>
        <dbReference type="SMART" id="SM00418"/>
    </source>
</evidence>
<name>A0A6N9H9Q9_9MICO</name>
<dbReference type="InterPro" id="IPR036390">
    <property type="entry name" value="WH_DNA-bd_sf"/>
</dbReference>
<feature type="region of interest" description="Disordered" evidence="1">
    <location>
        <begin position="1"/>
        <end position="20"/>
    </location>
</feature>
<dbReference type="Pfam" id="PF12840">
    <property type="entry name" value="HTH_20"/>
    <property type="match status" value="1"/>
</dbReference>
<organism evidence="3 4">
    <name type="scientific">Brevibacterium rongguiense</name>
    <dbReference type="NCBI Taxonomy" id="2695267"/>
    <lineage>
        <taxon>Bacteria</taxon>
        <taxon>Bacillati</taxon>
        <taxon>Actinomycetota</taxon>
        <taxon>Actinomycetes</taxon>
        <taxon>Micrococcales</taxon>
        <taxon>Brevibacteriaceae</taxon>
        <taxon>Brevibacterium</taxon>
    </lineage>
</organism>
<proteinExistence type="predicted"/>
<dbReference type="InterPro" id="IPR011991">
    <property type="entry name" value="ArsR-like_HTH"/>
</dbReference>
<dbReference type="EMBL" id="WWEQ01000054">
    <property type="protein sequence ID" value="MYM20476.1"/>
    <property type="molecule type" value="Genomic_DNA"/>
</dbReference>
<evidence type="ECO:0000256" key="1">
    <source>
        <dbReference type="SAM" id="MobiDB-lite"/>
    </source>
</evidence>
<gene>
    <name evidence="3" type="ORF">GSY69_10995</name>
</gene>
<keyword evidence="4" id="KW-1185">Reference proteome</keyword>
<evidence type="ECO:0000313" key="3">
    <source>
        <dbReference type="EMBL" id="MYM20476.1"/>
    </source>
</evidence>
<dbReference type="InterPro" id="IPR036388">
    <property type="entry name" value="WH-like_DNA-bd_sf"/>
</dbReference>
<dbReference type="CDD" id="cd00090">
    <property type="entry name" value="HTH_ARSR"/>
    <property type="match status" value="1"/>
</dbReference>